<evidence type="ECO:0000256" key="1">
    <source>
        <dbReference type="SAM" id="MobiDB-lite"/>
    </source>
</evidence>
<dbReference type="Proteomes" id="UP000061569">
    <property type="component" value="Chromosome"/>
</dbReference>
<protein>
    <submittedName>
        <fullName evidence="2">Lipoprotein</fullName>
    </submittedName>
</protein>
<evidence type="ECO:0000313" key="2">
    <source>
        <dbReference type="EMBL" id="ALN60018.1"/>
    </source>
</evidence>
<keyword evidence="2" id="KW-0449">Lipoprotein</keyword>
<sequence>MRIESNIAKHNAQGHSPAAFACASIPRGRGRDTRTPH</sequence>
<feature type="region of interest" description="Disordered" evidence="1">
    <location>
        <begin position="1"/>
        <end position="37"/>
    </location>
</feature>
<dbReference type="PATRIC" id="fig|69.6.peg.4613"/>
<dbReference type="PROSITE" id="PS51257">
    <property type="entry name" value="PROKAR_LIPOPROTEIN"/>
    <property type="match status" value="1"/>
</dbReference>
<gene>
    <name evidence="2" type="ORF">GLE_4677</name>
</gene>
<dbReference type="KEGG" id="lez:GLE_4677"/>
<accession>A0A0S2DN77</accession>
<reference evidence="2 3" key="1">
    <citation type="submission" date="2015-11" db="EMBL/GenBank/DDBJ databases">
        <title>Genome sequences of Lysobacter enzymogenes strain C3 and Lysobacter antibioticus ATCC 29479.</title>
        <authorList>
            <person name="Kobayashi D.Y."/>
        </authorList>
    </citation>
    <scope>NUCLEOTIDE SEQUENCE [LARGE SCALE GENOMIC DNA]</scope>
    <source>
        <strain evidence="2 3">C3</strain>
    </source>
</reference>
<name>A0A0S2DN77_LYSEN</name>
<dbReference type="AlphaFoldDB" id="A0A0S2DN77"/>
<dbReference type="STRING" id="69.GLE_4677"/>
<proteinExistence type="predicted"/>
<organism evidence="2 3">
    <name type="scientific">Lysobacter enzymogenes</name>
    <dbReference type="NCBI Taxonomy" id="69"/>
    <lineage>
        <taxon>Bacteria</taxon>
        <taxon>Pseudomonadati</taxon>
        <taxon>Pseudomonadota</taxon>
        <taxon>Gammaproteobacteria</taxon>
        <taxon>Lysobacterales</taxon>
        <taxon>Lysobacteraceae</taxon>
        <taxon>Lysobacter</taxon>
    </lineage>
</organism>
<dbReference type="EMBL" id="CP013140">
    <property type="protein sequence ID" value="ALN60018.1"/>
    <property type="molecule type" value="Genomic_DNA"/>
</dbReference>
<evidence type="ECO:0000313" key="3">
    <source>
        <dbReference type="Proteomes" id="UP000061569"/>
    </source>
</evidence>